<keyword evidence="1" id="KW-0812">Transmembrane</keyword>
<comment type="caution">
    <text evidence="2">The sequence shown here is derived from an EMBL/GenBank/DDBJ whole genome shotgun (WGS) entry which is preliminary data.</text>
</comment>
<keyword evidence="1" id="KW-1133">Transmembrane helix</keyword>
<sequence>MTAIQHTTTDPADLVHAAFAALERQDFESVVSMMVDDFRINIAGMPQQKRGIPAWRRNIQMMFNAFPDLQVHVQDLFAEDDKVAVRVRFTGTHQGEFLGIRPTGKEIDYLSNEIYRVEHGKITEEWICSDLMTLLQQIGGVSSARLMTMWLVGYRTWFALASGIAGGAAAGLALRRLVR</sequence>
<keyword evidence="3" id="KW-1185">Reference proteome</keyword>
<feature type="transmembrane region" description="Helical" evidence="1">
    <location>
        <begin position="156"/>
        <end position="174"/>
    </location>
</feature>
<dbReference type="PANTHER" id="PTHR38436:SF1">
    <property type="entry name" value="ESTER CYCLASE"/>
    <property type="match status" value="1"/>
</dbReference>
<evidence type="ECO:0000313" key="2">
    <source>
        <dbReference type="EMBL" id="NYJ77555.1"/>
    </source>
</evidence>
<protein>
    <submittedName>
        <fullName evidence="2">Steroid delta-isomerase-like uncharacterized protein</fullName>
    </submittedName>
</protein>
<dbReference type="SUPFAM" id="SSF54427">
    <property type="entry name" value="NTF2-like"/>
    <property type="match status" value="1"/>
</dbReference>
<evidence type="ECO:0000256" key="1">
    <source>
        <dbReference type="SAM" id="Phobius"/>
    </source>
</evidence>
<dbReference type="Pfam" id="PF07366">
    <property type="entry name" value="SnoaL"/>
    <property type="match status" value="1"/>
</dbReference>
<evidence type="ECO:0000313" key="3">
    <source>
        <dbReference type="Proteomes" id="UP000535437"/>
    </source>
</evidence>
<proteinExistence type="predicted"/>
<dbReference type="GO" id="GO:0030638">
    <property type="term" value="P:polyketide metabolic process"/>
    <property type="evidence" value="ECO:0007669"/>
    <property type="project" value="InterPro"/>
</dbReference>
<dbReference type="GO" id="GO:0016853">
    <property type="term" value="F:isomerase activity"/>
    <property type="evidence" value="ECO:0007669"/>
    <property type="project" value="UniProtKB-KW"/>
</dbReference>
<organism evidence="2 3">
    <name type="scientific">Nesterenkonia xinjiangensis</name>
    <dbReference type="NCBI Taxonomy" id="225327"/>
    <lineage>
        <taxon>Bacteria</taxon>
        <taxon>Bacillati</taxon>
        <taxon>Actinomycetota</taxon>
        <taxon>Actinomycetes</taxon>
        <taxon>Micrococcales</taxon>
        <taxon>Micrococcaceae</taxon>
        <taxon>Nesterenkonia</taxon>
    </lineage>
</organism>
<keyword evidence="1" id="KW-0472">Membrane</keyword>
<dbReference type="Gene3D" id="3.10.450.50">
    <property type="match status" value="1"/>
</dbReference>
<keyword evidence="2" id="KW-0413">Isomerase</keyword>
<name>A0A7Z0K9S8_9MICC</name>
<dbReference type="PANTHER" id="PTHR38436">
    <property type="entry name" value="POLYKETIDE CYCLASE SNOAL-LIKE DOMAIN"/>
    <property type="match status" value="1"/>
</dbReference>
<dbReference type="EMBL" id="JACCFY010000001">
    <property type="protein sequence ID" value="NYJ77555.1"/>
    <property type="molecule type" value="Genomic_DNA"/>
</dbReference>
<dbReference type="AlphaFoldDB" id="A0A7Z0K9S8"/>
<dbReference type="InterPro" id="IPR032710">
    <property type="entry name" value="NTF2-like_dom_sf"/>
</dbReference>
<dbReference type="Proteomes" id="UP000535437">
    <property type="component" value="Unassembled WGS sequence"/>
</dbReference>
<dbReference type="InterPro" id="IPR009959">
    <property type="entry name" value="Cyclase_SnoaL-like"/>
</dbReference>
<dbReference type="RefSeq" id="WP_218881882.1">
    <property type="nucleotide sequence ID" value="NZ_BAAALL010000004.1"/>
</dbReference>
<reference evidence="2 3" key="1">
    <citation type="submission" date="2020-07" db="EMBL/GenBank/DDBJ databases">
        <title>Sequencing the genomes of 1000 actinobacteria strains.</title>
        <authorList>
            <person name="Klenk H.-P."/>
        </authorList>
    </citation>
    <scope>NUCLEOTIDE SEQUENCE [LARGE SCALE GENOMIC DNA]</scope>
    <source>
        <strain evidence="2 3">DSM 15475</strain>
    </source>
</reference>
<accession>A0A7Z0K9S8</accession>
<gene>
    <name evidence="2" type="ORF">HNR09_000966</name>
</gene>